<evidence type="ECO:0000313" key="2">
    <source>
        <dbReference type="Proteomes" id="UP000703269"/>
    </source>
</evidence>
<dbReference type="EMBL" id="BPQB01000030">
    <property type="protein sequence ID" value="GJE93107.1"/>
    <property type="molecule type" value="Genomic_DNA"/>
</dbReference>
<accession>A0A9P3GE57</accession>
<gene>
    <name evidence="1" type="ORF">PsYK624_092660</name>
</gene>
<evidence type="ECO:0000313" key="1">
    <source>
        <dbReference type="EMBL" id="GJE93107.1"/>
    </source>
</evidence>
<name>A0A9P3GE57_9APHY</name>
<sequence>MKMRSTSTTRGDRAQTCANGVRTSTNYSRLLSFMSALIVLEREQGPSKPRIVFRATPDPPLRHYFDS</sequence>
<keyword evidence="2" id="KW-1185">Reference proteome</keyword>
<dbReference type="AlphaFoldDB" id="A0A9P3GE57"/>
<dbReference type="Proteomes" id="UP000703269">
    <property type="component" value="Unassembled WGS sequence"/>
</dbReference>
<protein>
    <submittedName>
        <fullName evidence="1">Uncharacterized protein</fullName>
    </submittedName>
</protein>
<comment type="caution">
    <text evidence="1">The sequence shown here is derived from an EMBL/GenBank/DDBJ whole genome shotgun (WGS) entry which is preliminary data.</text>
</comment>
<proteinExistence type="predicted"/>
<reference evidence="1 2" key="1">
    <citation type="submission" date="2021-08" db="EMBL/GenBank/DDBJ databases">
        <title>Draft Genome Sequence of Phanerochaete sordida strain YK-624.</title>
        <authorList>
            <person name="Mori T."/>
            <person name="Dohra H."/>
            <person name="Suzuki T."/>
            <person name="Kawagishi H."/>
            <person name="Hirai H."/>
        </authorList>
    </citation>
    <scope>NUCLEOTIDE SEQUENCE [LARGE SCALE GENOMIC DNA]</scope>
    <source>
        <strain evidence="1 2">YK-624</strain>
    </source>
</reference>
<organism evidence="1 2">
    <name type="scientific">Phanerochaete sordida</name>
    <dbReference type="NCBI Taxonomy" id="48140"/>
    <lineage>
        <taxon>Eukaryota</taxon>
        <taxon>Fungi</taxon>
        <taxon>Dikarya</taxon>
        <taxon>Basidiomycota</taxon>
        <taxon>Agaricomycotina</taxon>
        <taxon>Agaricomycetes</taxon>
        <taxon>Polyporales</taxon>
        <taxon>Phanerochaetaceae</taxon>
        <taxon>Phanerochaete</taxon>
    </lineage>
</organism>